<accession>A0A2H0UBS0</accession>
<protein>
    <submittedName>
        <fullName evidence="2">Uncharacterized protein</fullName>
    </submittedName>
</protein>
<organism evidence="2 3">
    <name type="scientific">Candidatus Kaiserbacteria bacterium CG10_big_fil_rev_8_21_14_0_10_51_14</name>
    <dbReference type="NCBI Taxonomy" id="1974610"/>
    <lineage>
        <taxon>Bacteria</taxon>
        <taxon>Candidatus Kaiseribacteriota</taxon>
    </lineage>
</organism>
<reference evidence="3" key="1">
    <citation type="submission" date="2017-09" db="EMBL/GenBank/DDBJ databases">
        <title>Depth-based differentiation of microbial function through sediment-hosted aquifers and enrichment of novel symbionts in the deep terrestrial subsurface.</title>
        <authorList>
            <person name="Probst A.J."/>
            <person name="Ladd B."/>
            <person name="Jarett J.K."/>
            <person name="Geller-Mcgrath D.E."/>
            <person name="Sieber C.M.K."/>
            <person name="Emerson J.B."/>
            <person name="Anantharaman K."/>
            <person name="Thomas B.C."/>
            <person name="Malmstrom R."/>
            <person name="Stieglmeier M."/>
            <person name="Klingl A."/>
            <person name="Woyke T."/>
            <person name="Ryan C.M."/>
            <person name="Banfield J.F."/>
        </authorList>
    </citation>
    <scope>NUCLEOTIDE SEQUENCE [LARGE SCALE GENOMIC DNA]</scope>
</reference>
<keyword evidence="1" id="KW-1133">Transmembrane helix</keyword>
<comment type="caution">
    <text evidence="2">The sequence shown here is derived from an EMBL/GenBank/DDBJ whole genome shotgun (WGS) entry which is preliminary data.</text>
</comment>
<keyword evidence="1" id="KW-0812">Transmembrane</keyword>
<name>A0A2H0UBS0_9BACT</name>
<keyword evidence="1" id="KW-0472">Membrane</keyword>
<feature type="transmembrane region" description="Helical" evidence="1">
    <location>
        <begin position="7"/>
        <end position="25"/>
    </location>
</feature>
<sequence>MLRNKQYFFFAVVLIVATITLGSMYTPQVLVEMHISSCAEMQDNLQVECVFEMIEEYVRRGDMDGAMHVFSRAYERLYFFASTGCHRYAHRVGDVAYYEHYLATRDLETMEFPQETTACGYGFFHGFLEHLVQDRPSPPFVTEVCEHLHERLGDTMGDVRLICYHGSGHGFTLAQAEEISLQEWGVMRRFVDTPVLQCESLDQATESEVEECKQGVFNVIVDWMEQKQYGFAYNTERPFEPCDELPAGYIHACYYEMAQKLDSVSGRDPVLLAQIARMARTEELARVAFGVGIAGVIQQTIANDQGYEKTLDGCVELDDTFLPMCIESVAHGLFEHGSPQREYEKALEFCAETRVDEHGVEETCYRAVATRLPRFYDEATISAICREFPRDFQASCESLSKSAGSAPRG</sequence>
<dbReference type="EMBL" id="PFBK01000007">
    <property type="protein sequence ID" value="PIR83790.1"/>
    <property type="molecule type" value="Genomic_DNA"/>
</dbReference>
<dbReference type="Proteomes" id="UP000231192">
    <property type="component" value="Unassembled WGS sequence"/>
</dbReference>
<evidence type="ECO:0000313" key="2">
    <source>
        <dbReference type="EMBL" id="PIR83790.1"/>
    </source>
</evidence>
<gene>
    <name evidence="2" type="ORF">COU18_02280</name>
</gene>
<proteinExistence type="predicted"/>
<evidence type="ECO:0000256" key="1">
    <source>
        <dbReference type="SAM" id="Phobius"/>
    </source>
</evidence>
<dbReference type="AlphaFoldDB" id="A0A2H0UBS0"/>
<evidence type="ECO:0000313" key="3">
    <source>
        <dbReference type="Proteomes" id="UP000231192"/>
    </source>
</evidence>